<dbReference type="SUPFAM" id="SSF55729">
    <property type="entry name" value="Acyl-CoA N-acyltransferases (Nat)"/>
    <property type="match status" value="1"/>
</dbReference>
<evidence type="ECO:0000313" key="3">
    <source>
        <dbReference type="Proteomes" id="UP000593802"/>
    </source>
</evidence>
<feature type="domain" description="N-acetyltransferase" evidence="1">
    <location>
        <begin position="39"/>
        <end position="121"/>
    </location>
</feature>
<dbReference type="GO" id="GO:0016747">
    <property type="term" value="F:acyltransferase activity, transferring groups other than amino-acyl groups"/>
    <property type="evidence" value="ECO:0007669"/>
    <property type="project" value="InterPro"/>
</dbReference>
<dbReference type="PIRSF" id="PIRSF021278">
    <property type="entry name" value="AcuA"/>
    <property type="match status" value="1"/>
</dbReference>
<keyword evidence="3" id="KW-1185">Reference proteome</keyword>
<gene>
    <name evidence="2" type="primary">acuA</name>
    <name evidence="2" type="ORF">skT53_34690</name>
</gene>
<dbReference type="AlphaFoldDB" id="A0A7I8DED3"/>
<dbReference type="EMBL" id="AP023366">
    <property type="protein sequence ID" value="BCJ88484.1"/>
    <property type="molecule type" value="Genomic_DNA"/>
</dbReference>
<dbReference type="InterPro" id="IPR016181">
    <property type="entry name" value="Acyl_CoA_acyltransferase"/>
</dbReference>
<dbReference type="Pfam" id="PF00583">
    <property type="entry name" value="Acetyltransf_1"/>
    <property type="match status" value="1"/>
</dbReference>
<dbReference type="Gene3D" id="3.40.630.30">
    <property type="match status" value="1"/>
</dbReference>
<dbReference type="KEGG" id="eff:skT53_34690"/>
<accession>A0A7I8DED3</accession>
<dbReference type="Proteomes" id="UP000593802">
    <property type="component" value="Chromosome"/>
</dbReference>
<dbReference type="GO" id="GO:0045150">
    <property type="term" value="P:acetoin catabolic process"/>
    <property type="evidence" value="ECO:0007669"/>
    <property type="project" value="InterPro"/>
</dbReference>
<dbReference type="GO" id="GO:0019152">
    <property type="term" value="F:acetoin dehydrogenase (NAD+) activity"/>
    <property type="evidence" value="ECO:0007669"/>
    <property type="project" value="InterPro"/>
</dbReference>
<organism evidence="2 3">
    <name type="scientific">Effusibacillus dendaii</name>
    <dbReference type="NCBI Taxonomy" id="2743772"/>
    <lineage>
        <taxon>Bacteria</taxon>
        <taxon>Bacillati</taxon>
        <taxon>Bacillota</taxon>
        <taxon>Bacilli</taxon>
        <taxon>Bacillales</taxon>
        <taxon>Alicyclobacillaceae</taxon>
        <taxon>Effusibacillus</taxon>
    </lineage>
</organism>
<proteinExistence type="predicted"/>
<dbReference type="InterPro" id="IPR000182">
    <property type="entry name" value="GNAT_dom"/>
</dbReference>
<dbReference type="InterPro" id="IPR024699">
    <property type="entry name" value="AcuA"/>
</dbReference>
<sequence length="213" mass="24261">MTSLEHKKTYYAKELSTANGTLLIEGPISPEVLASLEFHEGLKAFRPAPQQHQAMVEIAGLPEGRIIIARQGKTVVGYVTYVYPDPLERWSEARLDDLLELGAIEVVSEFRSHGVAKALLEISFMDDAMNDYIVISTEYYWHWDLKDTGLTVWEYKEVMRKVMGSVGMEVFSTDDPEITCHPANMLMARIGSRVPQTSIDRFNKIRFKNKNLF</sequence>
<reference evidence="2 3" key="1">
    <citation type="submission" date="2020-08" db="EMBL/GenBank/DDBJ databases">
        <title>Complete Genome Sequence of Effusibacillus dendaii Strain skT53, Isolated from Farmland soil.</title>
        <authorList>
            <person name="Konishi T."/>
            <person name="Kawasaki H."/>
        </authorList>
    </citation>
    <scope>NUCLEOTIDE SEQUENCE [LARGE SCALE GENOMIC DNA]</scope>
    <source>
        <strain evidence="3">skT53</strain>
    </source>
</reference>
<dbReference type="CDD" id="cd04301">
    <property type="entry name" value="NAT_SF"/>
    <property type="match status" value="1"/>
</dbReference>
<dbReference type="RefSeq" id="WP_200759083.1">
    <property type="nucleotide sequence ID" value="NZ_AP023366.1"/>
</dbReference>
<name>A0A7I8DED3_9BACL</name>
<protein>
    <submittedName>
        <fullName evidence="2">Acetoin utilization protein AcuA</fullName>
    </submittedName>
</protein>
<evidence type="ECO:0000313" key="2">
    <source>
        <dbReference type="EMBL" id="BCJ88484.1"/>
    </source>
</evidence>
<evidence type="ECO:0000259" key="1">
    <source>
        <dbReference type="Pfam" id="PF00583"/>
    </source>
</evidence>